<dbReference type="EMBL" id="UYJE01000395">
    <property type="protein sequence ID" value="VDH92949.1"/>
    <property type="molecule type" value="Genomic_DNA"/>
</dbReference>
<accession>A0A8B6BNZ0</accession>
<evidence type="ECO:0000313" key="2">
    <source>
        <dbReference type="Proteomes" id="UP000596742"/>
    </source>
</evidence>
<dbReference type="Proteomes" id="UP000596742">
    <property type="component" value="Unassembled WGS sequence"/>
</dbReference>
<protein>
    <recommendedName>
        <fullName evidence="3">UBA domain-containing protein</fullName>
    </recommendedName>
</protein>
<evidence type="ECO:0008006" key="3">
    <source>
        <dbReference type="Google" id="ProtNLM"/>
    </source>
</evidence>
<reference evidence="1" key="1">
    <citation type="submission" date="2018-11" db="EMBL/GenBank/DDBJ databases">
        <authorList>
            <person name="Alioto T."/>
            <person name="Alioto T."/>
        </authorList>
    </citation>
    <scope>NUCLEOTIDE SEQUENCE</scope>
</reference>
<comment type="caution">
    <text evidence="1">The sequence shown here is derived from an EMBL/GenBank/DDBJ whole genome shotgun (WGS) entry which is preliminary data.</text>
</comment>
<organism evidence="1 2">
    <name type="scientific">Mytilus galloprovincialis</name>
    <name type="common">Mediterranean mussel</name>
    <dbReference type="NCBI Taxonomy" id="29158"/>
    <lineage>
        <taxon>Eukaryota</taxon>
        <taxon>Metazoa</taxon>
        <taxon>Spiralia</taxon>
        <taxon>Lophotrochozoa</taxon>
        <taxon>Mollusca</taxon>
        <taxon>Bivalvia</taxon>
        <taxon>Autobranchia</taxon>
        <taxon>Pteriomorphia</taxon>
        <taxon>Mytilida</taxon>
        <taxon>Mytiloidea</taxon>
        <taxon>Mytilidae</taxon>
        <taxon>Mytilinae</taxon>
        <taxon>Mytilus</taxon>
    </lineage>
</organism>
<evidence type="ECO:0000313" key="1">
    <source>
        <dbReference type="EMBL" id="VDH92949.1"/>
    </source>
</evidence>
<dbReference type="OrthoDB" id="6122559at2759"/>
<sequence length="193" mass="21706">MPVTFCVAEYCHIAQSHSDVSDCLSYILLLTFIDMNWVKHVMPTVSVPIAHNIHDANSRIKTFACCGSVTASEKLFAQEGFVKRNDGLVECISCGAMTKVVQDLPWSICAIGRLHLVGCRVKCSEMEYVFRRANFIQTRVPRGSNTLSEDAVQTILSMGFEKKVVMLAANQFFVDYGAFPEIHHLVEYILRYC</sequence>
<proteinExistence type="predicted"/>
<gene>
    <name evidence="1" type="ORF">MGAL_10B047546</name>
</gene>
<keyword evidence="2" id="KW-1185">Reference proteome</keyword>
<dbReference type="AlphaFoldDB" id="A0A8B6BNZ0"/>
<name>A0A8B6BNZ0_MYTGA</name>